<accession>A0AAE8MAL2</accession>
<evidence type="ECO:0000256" key="1">
    <source>
        <dbReference type="SAM" id="MobiDB-lite"/>
    </source>
</evidence>
<keyword evidence="3" id="KW-1185">Reference proteome</keyword>
<evidence type="ECO:0000313" key="3">
    <source>
        <dbReference type="Proteomes" id="UP001187734"/>
    </source>
</evidence>
<dbReference type="Proteomes" id="UP001187734">
    <property type="component" value="Unassembled WGS sequence"/>
</dbReference>
<name>A0AAE8MAL2_9HYPO</name>
<feature type="region of interest" description="Disordered" evidence="1">
    <location>
        <begin position="40"/>
        <end position="60"/>
    </location>
</feature>
<reference evidence="2" key="1">
    <citation type="submission" date="2018-03" db="EMBL/GenBank/DDBJ databases">
        <authorList>
            <person name="Guldener U."/>
        </authorList>
    </citation>
    <scope>NUCLEOTIDE SEQUENCE</scope>
</reference>
<protein>
    <submittedName>
        <fullName evidence="2">Uncharacterized protein</fullName>
    </submittedName>
</protein>
<sequence length="133" mass="14342">MSHLANIDELSNHQIQEHEFVLLVRRPGALEYRNRRLRGSDHPVKAYGDRSAADQGTGFGKTRAGAAATLAMQAKPGNSAQVPRTPRLTTSPTASIAETKLRSTDTTRARLLEILDVADISSSFGLQYEPGGG</sequence>
<dbReference type="AlphaFoldDB" id="A0AAE8MAL2"/>
<organism evidence="2 3">
    <name type="scientific">Fusarium torulosum</name>
    <dbReference type="NCBI Taxonomy" id="33205"/>
    <lineage>
        <taxon>Eukaryota</taxon>
        <taxon>Fungi</taxon>
        <taxon>Dikarya</taxon>
        <taxon>Ascomycota</taxon>
        <taxon>Pezizomycotina</taxon>
        <taxon>Sordariomycetes</taxon>
        <taxon>Hypocreomycetidae</taxon>
        <taxon>Hypocreales</taxon>
        <taxon>Nectriaceae</taxon>
        <taxon>Fusarium</taxon>
    </lineage>
</organism>
<proteinExistence type="predicted"/>
<feature type="compositionally biased region" description="Basic and acidic residues" evidence="1">
    <location>
        <begin position="40"/>
        <end position="52"/>
    </location>
</feature>
<comment type="caution">
    <text evidence="2">The sequence shown here is derived from an EMBL/GenBank/DDBJ whole genome shotgun (WGS) entry which is preliminary data.</text>
</comment>
<gene>
    <name evidence="2" type="ORF">FTOL_07310</name>
</gene>
<dbReference type="EMBL" id="ONZP01000246">
    <property type="protein sequence ID" value="SPJ78919.1"/>
    <property type="molecule type" value="Genomic_DNA"/>
</dbReference>
<evidence type="ECO:0000313" key="2">
    <source>
        <dbReference type="EMBL" id="SPJ78919.1"/>
    </source>
</evidence>